<keyword evidence="2" id="KW-0808">Transferase</keyword>
<comment type="function">
    <text evidence="3">Protein-arginine rhamnosyltransferase that catalyzes the transfer of a single rhamnose to elongation factor P (EF-P) on 'Lys-32', a modification required for EF-P-dependent rescue of polyproline stalled ribosomes.</text>
</comment>
<comment type="catalytic activity">
    <reaction evidence="7">
        <text>dTDP-beta-L-rhamnose + L-arginyl-[protein] = N(omega)-(alpha-L-rhamnosyl)-L-arginyl-[protein] + dTDP + H(+)</text>
        <dbReference type="Rhea" id="RHEA:66692"/>
        <dbReference type="Rhea" id="RHEA-COMP:10532"/>
        <dbReference type="Rhea" id="RHEA-COMP:17096"/>
        <dbReference type="ChEBI" id="CHEBI:15378"/>
        <dbReference type="ChEBI" id="CHEBI:29965"/>
        <dbReference type="ChEBI" id="CHEBI:57510"/>
        <dbReference type="ChEBI" id="CHEBI:58369"/>
        <dbReference type="ChEBI" id="CHEBI:167445"/>
    </reaction>
    <physiologicalReaction direction="left-to-right" evidence="7">
        <dbReference type="Rhea" id="RHEA:66693"/>
    </physiologicalReaction>
</comment>
<evidence type="ECO:0000256" key="6">
    <source>
        <dbReference type="ARBA" id="ARBA00030025"/>
    </source>
</evidence>
<dbReference type="Pfam" id="PF10093">
    <property type="entry name" value="EarP"/>
    <property type="match status" value="1"/>
</dbReference>
<dbReference type="RefSeq" id="WP_233495068.1">
    <property type="nucleotide sequence ID" value="NZ_CYIG01000028.1"/>
</dbReference>
<evidence type="ECO:0000256" key="5">
    <source>
        <dbReference type="ARBA" id="ARBA00024416"/>
    </source>
</evidence>
<accession>A0A1I7JXZ5</accession>
<dbReference type="Proteomes" id="UP000183656">
    <property type="component" value="Unassembled WGS sequence"/>
</dbReference>
<dbReference type="NCBIfam" id="TIGR03837">
    <property type="entry name" value="efp_Arg_rhamno"/>
    <property type="match status" value="1"/>
</dbReference>
<evidence type="ECO:0000256" key="2">
    <source>
        <dbReference type="ARBA" id="ARBA00022679"/>
    </source>
</evidence>
<comment type="similarity">
    <text evidence="4">Belongs to the glycosyltransferase 104 family.</text>
</comment>
<reference evidence="8 9" key="1">
    <citation type="submission" date="2016-10" db="EMBL/GenBank/DDBJ databases">
        <authorList>
            <person name="de Groot N.N."/>
        </authorList>
    </citation>
    <scope>NUCLEOTIDE SEQUENCE [LARGE SCALE GENOMIC DNA]</scope>
    <source>
        <strain evidence="8 9">R-24608</strain>
    </source>
</reference>
<evidence type="ECO:0000256" key="4">
    <source>
        <dbReference type="ARBA" id="ARBA00024346"/>
    </source>
</evidence>
<evidence type="ECO:0000256" key="3">
    <source>
        <dbReference type="ARBA" id="ARBA00024303"/>
    </source>
</evidence>
<dbReference type="PIRSF" id="PIRSF015557">
    <property type="entry name" value="UCP015557"/>
    <property type="match status" value="1"/>
</dbReference>
<evidence type="ECO:0000313" key="9">
    <source>
        <dbReference type="Proteomes" id="UP000183656"/>
    </source>
</evidence>
<sequence>MAAPTITDMNPDSTTAPLRWDIFCQVIDNFGDIGVCWRLAADLGARGHNVRLWTDDASALAWMAPGGAPGVQVCPWPQAAPADGPGDVVVEAFGCEIAPAFIAATADAARARPQKPLWINLEYLSAEGYVERCHRLPSPLMSGPGAGLTRWFFYPGFTAATGGLLREPDLCARQAVFDRARWRAHRGIAPEELAVSLFCYEPPALPSLLAALEHTPSHLLVTPGRATAAVQAIKNQNGLKPTPGKRGQLTFSYLAPCAQPHFDEMLWACDLNFVRGEDSLVRALWAGQPFVWQIYPQHDDAHHAKLHAFLDWLQAPPTLRRWHAQWNGLEPATALPPLARATLAEWHDCTRAARQRLLAQPDLLTQLLGFVVEKS</sequence>
<dbReference type="STRING" id="343013.SAMN04489707_103331"/>
<keyword evidence="1" id="KW-0328">Glycosyltransferase</keyword>
<evidence type="ECO:0000256" key="7">
    <source>
        <dbReference type="ARBA" id="ARBA00048472"/>
    </source>
</evidence>
<protein>
    <recommendedName>
        <fullName evidence="5">Protein-arginine rhamnosyltransferase</fullName>
    </recommendedName>
    <alternativeName>
        <fullName evidence="6">EF-P arginine rhamnosyltransferase</fullName>
    </alternativeName>
</protein>
<name>A0A1I7JXZ5_9BURK</name>
<organism evidence="8 9">
    <name type="scientific">Paenacidovorax caeni</name>
    <dbReference type="NCBI Taxonomy" id="343013"/>
    <lineage>
        <taxon>Bacteria</taxon>
        <taxon>Pseudomonadati</taxon>
        <taxon>Pseudomonadota</taxon>
        <taxon>Betaproteobacteria</taxon>
        <taxon>Burkholderiales</taxon>
        <taxon>Comamonadaceae</taxon>
        <taxon>Paenacidovorax</taxon>
    </lineage>
</organism>
<dbReference type="InterPro" id="IPR016633">
    <property type="entry name" value="EarP"/>
</dbReference>
<dbReference type="AlphaFoldDB" id="A0A1I7JXZ5"/>
<dbReference type="GO" id="GO:0106361">
    <property type="term" value="F:protein-arginine rhamnosyltransferase activity"/>
    <property type="evidence" value="ECO:0007669"/>
    <property type="project" value="InterPro"/>
</dbReference>
<proteinExistence type="inferred from homology"/>
<evidence type="ECO:0000256" key="1">
    <source>
        <dbReference type="ARBA" id="ARBA00022676"/>
    </source>
</evidence>
<evidence type="ECO:0000313" key="8">
    <source>
        <dbReference type="EMBL" id="SFU90014.1"/>
    </source>
</evidence>
<gene>
    <name evidence="8" type="ORF">SAMN04489707_103331</name>
</gene>
<dbReference type="EMBL" id="FPBX01000033">
    <property type="protein sequence ID" value="SFU90014.1"/>
    <property type="molecule type" value="Genomic_DNA"/>
</dbReference>
<keyword evidence="9" id="KW-1185">Reference proteome</keyword>